<feature type="transmembrane region" description="Helical" evidence="5">
    <location>
        <begin position="112"/>
        <end position="133"/>
    </location>
</feature>
<evidence type="ECO:0000313" key="9">
    <source>
        <dbReference type="WBParaSite" id="SRAE_2000383700.1"/>
    </source>
</evidence>
<dbReference type="WBParaSite" id="SRAE_2000383700.1">
    <property type="protein sequence ID" value="SRAE_2000383700.1"/>
    <property type="gene ID" value="WBGene00264064"/>
</dbReference>
<accession>A0A090LHK2</accession>
<dbReference type="OMA" id="VMAPIMI"/>
<dbReference type="InterPro" id="IPR005828">
    <property type="entry name" value="MFS_sugar_transport-like"/>
</dbReference>
<evidence type="ECO:0000256" key="1">
    <source>
        <dbReference type="ARBA" id="ARBA00004141"/>
    </source>
</evidence>
<feature type="transmembrane region" description="Helical" evidence="5">
    <location>
        <begin position="417"/>
        <end position="438"/>
    </location>
</feature>
<dbReference type="CTD" id="36381557"/>
<dbReference type="STRING" id="34506.A0A090LHK2"/>
<feature type="transmembrane region" description="Helical" evidence="5">
    <location>
        <begin position="299"/>
        <end position="318"/>
    </location>
</feature>
<sequence length="478" mass="54333">MHFKLRFVTIIHSIFGSHADLQLATYNLLTVPIKETFKISMNEYSPNIYNLLFSINGSSIFIGMFIGALISTYIANNFGRKISAILIRNAFTIIGGICMILSKFYIIFPLFIIGNIFTGMSMALKTIVLIYLSESLPKNYSGFAIFCYSSGGYLISLFGTLLALPIFIGNVNSWQYYPLISVILAIIHSSISLFFPESPKHLFITLDDKEGSRNSLKFYHGKNVNFFEIEKSFFEEKHLCSSNNPSIINCFDTLTIKRITFLLFGASMVPVFTFLNIKTVYLTSILIEHNFKPSEASNTIIIINFFALPFLLVSPLLIDKIGRKKLLKIISFFSIIEWIFFILSSIIKIDRVEKFLTVLAFFFGESAKMFGLLTLHSLLLADMSPQNLKALINKITLLISIFIVILINFIYPIATKMFGITLPVVMLIISCLLLYFLLKYLPETKETTPSQVYDMIRKKMRKVQFMHDSYGSTSSSES</sequence>
<dbReference type="Gene3D" id="1.20.1250.20">
    <property type="entry name" value="MFS general substrate transporter like domains"/>
    <property type="match status" value="1"/>
</dbReference>
<dbReference type="SUPFAM" id="SSF103473">
    <property type="entry name" value="MFS general substrate transporter"/>
    <property type="match status" value="1"/>
</dbReference>
<feature type="transmembrane region" description="Helical" evidence="5">
    <location>
        <begin position="330"/>
        <end position="349"/>
    </location>
</feature>
<organism evidence="7">
    <name type="scientific">Strongyloides ratti</name>
    <name type="common">Parasitic roundworm</name>
    <dbReference type="NCBI Taxonomy" id="34506"/>
    <lineage>
        <taxon>Eukaryota</taxon>
        <taxon>Metazoa</taxon>
        <taxon>Ecdysozoa</taxon>
        <taxon>Nematoda</taxon>
        <taxon>Chromadorea</taxon>
        <taxon>Rhabditida</taxon>
        <taxon>Tylenchina</taxon>
        <taxon>Panagrolaimomorpha</taxon>
        <taxon>Strongyloidoidea</taxon>
        <taxon>Strongyloididae</taxon>
        <taxon>Strongyloides</taxon>
    </lineage>
</organism>
<protein>
    <submittedName>
        <fullName evidence="7">General substrate transporter family and Major facilitator superfamily domain, general substrate transporter and Major facilitator superfamily domain-containing protein</fullName>
    </submittedName>
</protein>
<dbReference type="GO" id="GO:0016020">
    <property type="term" value="C:membrane"/>
    <property type="evidence" value="ECO:0007669"/>
    <property type="project" value="UniProtKB-SubCell"/>
</dbReference>
<dbReference type="GeneID" id="36381557"/>
<feature type="transmembrane region" description="Helical" evidence="5">
    <location>
        <begin position="174"/>
        <end position="195"/>
    </location>
</feature>
<feature type="transmembrane region" description="Helical" evidence="5">
    <location>
        <begin position="391"/>
        <end position="411"/>
    </location>
</feature>
<reference evidence="9" key="2">
    <citation type="submission" date="2020-12" db="UniProtKB">
        <authorList>
            <consortium name="WormBaseParasite"/>
        </authorList>
    </citation>
    <scope>IDENTIFICATION</scope>
</reference>
<dbReference type="WormBase" id="SRAE_2000383700">
    <property type="protein sequence ID" value="SRP04141"/>
    <property type="gene ID" value="WBGene00264064"/>
</dbReference>
<dbReference type="Pfam" id="PF00083">
    <property type="entry name" value="Sugar_tr"/>
    <property type="match status" value="1"/>
</dbReference>
<evidence type="ECO:0000259" key="6">
    <source>
        <dbReference type="PROSITE" id="PS50850"/>
    </source>
</evidence>
<evidence type="ECO:0000313" key="7">
    <source>
        <dbReference type="EMBL" id="CEF69187.1"/>
    </source>
</evidence>
<feature type="transmembrane region" description="Helical" evidence="5">
    <location>
        <begin position="51"/>
        <end position="74"/>
    </location>
</feature>
<name>A0A090LHK2_STRRB</name>
<feature type="transmembrane region" description="Helical" evidence="5">
    <location>
        <begin position="145"/>
        <end position="168"/>
    </location>
</feature>
<gene>
    <name evidence="7 9 10" type="ORF">SRAE_2000383700</name>
</gene>
<dbReference type="OrthoDB" id="4142200at2759"/>
<dbReference type="AlphaFoldDB" id="A0A090LHK2"/>
<evidence type="ECO:0000256" key="3">
    <source>
        <dbReference type="ARBA" id="ARBA00022989"/>
    </source>
</evidence>
<keyword evidence="8" id="KW-1185">Reference proteome</keyword>
<dbReference type="InterPro" id="IPR020846">
    <property type="entry name" value="MFS_dom"/>
</dbReference>
<comment type="subcellular location">
    <subcellularLocation>
        <location evidence="1">Membrane</location>
        <topology evidence="1">Multi-pass membrane protein</topology>
    </subcellularLocation>
</comment>
<dbReference type="Proteomes" id="UP000035682">
    <property type="component" value="Unplaced"/>
</dbReference>
<feature type="transmembrane region" description="Helical" evidence="5">
    <location>
        <begin position="261"/>
        <end position="287"/>
    </location>
</feature>
<dbReference type="GO" id="GO:0015149">
    <property type="term" value="F:hexose transmembrane transporter activity"/>
    <property type="evidence" value="ECO:0007669"/>
    <property type="project" value="TreeGrafter"/>
</dbReference>
<feature type="transmembrane region" description="Helical" evidence="5">
    <location>
        <begin position="86"/>
        <end position="106"/>
    </location>
</feature>
<evidence type="ECO:0000256" key="4">
    <source>
        <dbReference type="ARBA" id="ARBA00023136"/>
    </source>
</evidence>
<dbReference type="RefSeq" id="XP_024508387.1">
    <property type="nucleotide sequence ID" value="XM_024655079.1"/>
</dbReference>
<evidence type="ECO:0000256" key="5">
    <source>
        <dbReference type="SAM" id="Phobius"/>
    </source>
</evidence>
<evidence type="ECO:0000313" key="10">
    <source>
        <dbReference type="WormBase" id="SRAE_2000383700"/>
    </source>
</evidence>
<feature type="domain" description="Major facilitator superfamily (MFS) profile" evidence="6">
    <location>
        <begin position="6"/>
        <end position="445"/>
    </location>
</feature>
<dbReference type="EMBL" id="LN609529">
    <property type="protein sequence ID" value="CEF69187.1"/>
    <property type="molecule type" value="Genomic_DNA"/>
</dbReference>
<evidence type="ECO:0000256" key="2">
    <source>
        <dbReference type="ARBA" id="ARBA00022692"/>
    </source>
</evidence>
<proteinExistence type="predicted"/>
<dbReference type="InterPro" id="IPR036259">
    <property type="entry name" value="MFS_trans_sf"/>
</dbReference>
<keyword evidence="2 5" id="KW-0812">Transmembrane</keyword>
<evidence type="ECO:0000313" key="8">
    <source>
        <dbReference type="Proteomes" id="UP000035682"/>
    </source>
</evidence>
<reference evidence="7 8" key="1">
    <citation type="submission" date="2014-09" db="EMBL/GenBank/DDBJ databases">
        <authorList>
            <person name="Martin A.A."/>
        </authorList>
    </citation>
    <scope>NUCLEOTIDE SEQUENCE</scope>
    <source>
        <strain evidence="8">ED321</strain>
        <strain evidence="7">ED321 Heterogonic</strain>
    </source>
</reference>
<keyword evidence="4 5" id="KW-0472">Membrane</keyword>
<dbReference type="PROSITE" id="PS50850">
    <property type="entry name" value="MFS"/>
    <property type="match status" value="1"/>
</dbReference>
<dbReference type="InterPro" id="IPR045263">
    <property type="entry name" value="GLUT"/>
</dbReference>
<dbReference type="PANTHER" id="PTHR23503:SF123">
    <property type="entry name" value="MAJOR FACILITATOR SUPERFAMILY (MFS) PROFILE DOMAIN-CONTAINING PROTEIN"/>
    <property type="match status" value="1"/>
</dbReference>
<dbReference type="PANTHER" id="PTHR23503">
    <property type="entry name" value="SOLUTE CARRIER FAMILY 2"/>
    <property type="match status" value="1"/>
</dbReference>
<feature type="transmembrane region" description="Helical" evidence="5">
    <location>
        <begin position="355"/>
        <end position="379"/>
    </location>
</feature>
<keyword evidence="3 5" id="KW-1133">Transmembrane helix</keyword>